<evidence type="ECO:0000313" key="2">
    <source>
        <dbReference type="EMBL" id="SMQ48168.1"/>
    </source>
</evidence>
<feature type="compositionally biased region" description="Acidic residues" evidence="1">
    <location>
        <begin position="48"/>
        <end position="65"/>
    </location>
</feature>
<protein>
    <submittedName>
        <fullName evidence="2">Uncharacterized protein</fullName>
    </submittedName>
</protein>
<evidence type="ECO:0000256" key="1">
    <source>
        <dbReference type="SAM" id="MobiDB-lite"/>
    </source>
</evidence>
<feature type="compositionally biased region" description="Pro residues" evidence="1">
    <location>
        <begin position="92"/>
        <end position="107"/>
    </location>
</feature>
<dbReference type="STRING" id="1276538.A0A1X7RL80"/>
<gene>
    <name evidence="2" type="ORF">ZT3D7_G3317</name>
</gene>
<feature type="compositionally biased region" description="Pro residues" evidence="1">
    <location>
        <begin position="167"/>
        <end position="202"/>
    </location>
</feature>
<feature type="compositionally biased region" description="Polar residues" evidence="1">
    <location>
        <begin position="144"/>
        <end position="162"/>
    </location>
</feature>
<proteinExistence type="predicted"/>
<keyword evidence="3" id="KW-1185">Reference proteome</keyword>
<accession>A0A1X7RL80</accession>
<dbReference type="EMBL" id="LT853693">
    <property type="protein sequence ID" value="SMQ48168.1"/>
    <property type="molecule type" value="Genomic_DNA"/>
</dbReference>
<feature type="region of interest" description="Disordered" evidence="1">
    <location>
        <begin position="1"/>
        <end position="210"/>
    </location>
</feature>
<dbReference type="Proteomes" id="UP000215127">
    <property type="component" value="Chromosome 2"/>
</dbReference>
<sequence length="325" mass="34988">MAPSHASHVKPQRRDSGYSQQSAPGHGKTPASIAENTTLITAAQVVEPDPDSDEDAPGELDDDPEFSSHPAPNIYTPAVAGGPSSPKTITPAAPPPVRVVLIPPTPVIPKVSNIHPEKRSSSVLPTTPRPHSIPQAKLPPPQGRTPNPQSTLATNPVSTSSKSTGPRPNPSSPPSKPTAVQPPFPPQPTTHPILPSLPPPSTPCQLFTHPPPQPAVIKVSDQLLLASTTNPFPEISPFHRLLSPTYQLCIELDRQEGYRREQHARWRRRLETRWVWRERRGLAWERGLRPRGWVGPVETGSGGGVEQGVFGQQGEVGEDARMGGV</sequence>
<name>A0A1X7RL80_ZYMT9</name>
<evidence type="ECO:0000313" key="3">
    <source>
        <dbReference type="Proteomes" id="UP000215127"/>
    </source>
</evidence>
<organism evidence="2 3">
    <name type="scientific">Zymoseptoria tritici (strain ST99CH_3D7)</name>
    <dbReference type="NCBI Taxonomy" id="1276538"/>
    <lineage>
        <taxon>Eukaryota</taxon>
        <taxon>Fungi</taxon>
        <taxon>Dikarya</taxon>
        <taxon>Ascomycota</taxon>
        <taxon>Pezizomycotina</taxon>
        <taxon>Dothideomycetes</taxon>
        <taxon>Dothideomycetidae</taxon>
        <taxon>Mycosphaerellales</taxon>
        <taxon>Mycosphaerellaceae</taxon>
        <taxon>Zymoseptoria</taxon>
    </lineage>
</organism>
<dbReference type="AlphaFoldDB" id="A0A1X7RL80"/>
<reference evidence="2 3" key="1">
    <citation type="submission" date="2016-06" db="EMBL/GenBank/DDBJ databases">
        <authorList>
            <person name="Kjaerup R.B."/>
            <person name="Dalgaard T.S."/>
            <person name="Juul-Madsen H.R."/>
        </authorList>
    </citation>
    <scope>NUCLEOTIDE SEQUENCE [LARGE SCALE GENOMIC DNA]</scope>
</reference>